<proteinExistence type="inferred from homology"/>
<dbReference type="GO" id="GO:0003899">
    <property type="term" value="F:DNA-directed RNA polymerase activity"/>
    <property type="evidence" value="ECO:0007669"/>
    <property type="project" value="UniProtKB-EC"/>
</dbReference>
<evidence type="ECO:0000256" key="13">
    <source>
        <dbReference type="RuleBase" id="RU363031"/>
    </source>
</evidence>
<dbReference type="InterPro" id="IPR037034">
    <property type="entry name" value="RNA_pol_Rpb2_2_sf"/>
</dbReference>
<dbReference type="FunFam" id="3.90.1800.10:FF:000008">
    <property type="entry name" value="DNA-directed RNA polymerase subunit beta"/>
    <property type="match status" value="1"/>
</dbReference>
<evidence type="ECO:0000256" key="6">
    <source>
        <dbReference type="ARBA" id="ARBA00022723"/>
    </source>
</evidence>
<feature type="domain" description="DNA-directed RNA polymerase subunit 2 hybrid-binding" evidence="15">
    <location>
        <begin position="704"/>
        <end position="1072"/>
    </location>
</feature>
<feature type="domain" description="RNA polymerase beta subunit protrusion" evidence="18">
    <location>
        <begin position="52"/>
        <end position="439"/>
    </location>
</feature>
<dbReference type="Gene3D" id="2.40.270.10">
    <property type="entry name" value="DNA-directed RNA polymerase, subunit 2, domain 6"/>
    <property type="match status" value="1"/>
</dbReference>
<keyword evidence="9 13" id="KW-0804">Transcription</keyword>
<evidence type="ECO:0000256" key="4">
    <source>
        <dbReference type="ARBA" id="ARBA00022679"/>
    </source>
</evidence>
<dbReference type="GO" id="GO:0032549">
    <property type="term" value="F:ribonucleoside binding"/>
    <property type="evidence" value="ECO:0007669"/>
    <property type="project" value="InterPro"/>
</dbReference>
<dbReference type="Gene3D" id="3.90.1110.10">
    <property type="entry name" value="RNA polymerase Rpb2, domain 2"/>
    <property type="match status" value="1"/>
</dbReference>
<dbReference type="FunFam" id="3.90.1100.10:FF:000016">
    <property type="entry name" value="DNA-directed RNA polymerase subunit beta"/>
    <property type="match status" value="1"/>
</dbReference>
<evidence type="ECO:0000256" key="5">
    <source>
        <dbReference type="ARBA" id="ARBA00022695"/>
    </source>
</evidence>
<evidence type="ECO:0000259" key="15">
    <source>
        <dbReference type="Pfam" id="PF00562"/>
    </source>
</evidence>
<keyword evidence="3 13" id="KW-0240">DNA-directed RNA polymerase</keyword>
<feature type="domain" description="RNA polymerase Rpb2" evidence="16">
    <location>
        <begin position="1074"/>
        <end position="1119"/>
    </location>
</feature>
<evidence type="ECO:0000259" key="19">
    <source>
        <dbReference type="Pfam" id="PF04565"/>
    </source>
</evidence>
<feature type="compositionally biased region" description="Polar residues" evidence="14">
    <location>
        <begin position="1"/>
        <end position="16"/>
    </location>
</feature>
<evidence type="ECO:0000259" key="20">
    <source>
        <dbReference type="Pfam" id="PF06883"/>
    </source>
</evidence>
<comment type="similarity">
    <text evidence="2 12">Belongs to the RNA polymerase beta chain family.</text>
</comment>
<evidence type="ECO:0000256" key="11">
    <source>
        <dbReference type="ARBA" id="ARBA00047768"/>
    </source>
</evidence>
<evidence type="ECO:0000256" key="10">
    <source>
        <dbReference type="ARBA" id="ARBA00023242"/>
    </source>
</evidence>
<gene>
    <name evidence="21" type="ORF">PGTUg99_001610</name>
</gene>
<comment type="subcellular location">
    <subcellularLocation>
        <location evidence="1">Nucleus</location>
        <location evidence="1">Nucleolus</location>
    </subcellularLocation>
</comment>
<keyword evidence="5 13" id="KW-0548">Nucleotidyltransferase</keyword>
<dbReference type="Pfam" id="PF00562">
    <property type="entry name" value="RNA_pol_Rpb2_6"/>
    <property type="match status" value="1"/>
</dbReference>
<feature type="domain" description="RNA polymerase Rpb2" evidence="19">
    <location>
        <begin position="491"/>
        <end position="555"/>
    </location>
</feature>
<dbReference type="InterPro" id="IPR009674">
    <property type="entry name" value="Rpa2_dom_4"/>
</dbReference>
<dbReference type="EMBL" id="VDEP01000506">
    <property type="protein sequence ID" value="KAA1068034.1"/>
    <property type="molecule type" value="Genomic_DNA"/>
</dbReference>
<dbReference type="CDD" id="cd00653">
    <property type="entry name" value="RNA_pol_B_RPB2"/>
    <property type="match status" value="1"/>
</dbReference>
<evidence type="ECO:0000256" key="14">
    <source>
        <dbReference type="SAM" id="MobiDB-lite"/>
    </source>
</evidence>
<dbReference type="Gene3D" id="3.90.1070.20">
    <property type="match status" value="1"/>
</dbReference>
<feature type="domain" description="RNA polymerase Rpb2" evidence="17">
    <location>
        <begin position="217"/>
        <end position="405"/>
    </location>
</feature>
<evidence type="ECO:0000256" key="3">
    <source>
        <dbReference type="ARBA" id="ARBA00022478"/>
    </source>
</evidence>
<dbReference type="InterPro" id="IPR037033">
    <property type="entry name" value="DNA-dir_RNAP_su2_hyb_sf"/>
</dbReference>
<dbReference type="Pfam" id="PF04563">
    <property type="entry name" value="RNA_pol_Rpb2_1"/>
    <property type="match status" value="1"/>
</dbReference>
<dbReference type="GO" id="GO:0000428">
    <property type="term" value="C:DNA-directed RNA polymerase complex"/>
    <property type="evidence" value="ECO:0007669"/>
    <property type="project" value="UniProtKB-KW"/>
</dbReference>
<dbReference type="InterPro" id="IPR007642">
    <property type="entry name" value="RNA_pol_Rpb2_2"/>
</dbReference>
<dbReference type="InterPro" id="IPR007644">
    <property type="entry name" value="RNA_pol_bsu_protrusion"/>
</dbReference>
<dbReference type="InterPro" id="IPR007121">
    <property type="entry name" value="RNA_pol_bsu_CS"/>
</dbReference>
<dbReference type="Pfam" id="PF04561">
    <property type="entry name" value="RNA_pol_Rpb2_2"/>
    <property type="match status" value="1"/>
</dbReference>
<evidence type="ECO:0000256" key="7">
    <source>
        <dbReference type="ARBA" id="ARBA00022771"/>
    </source>
</evidence>
<dbReference type="PROSITE" id="PS01166">
    <property type="entry name" value="RNA_POL_BETA"/>
    <property type="match status" value="1"/>
</dbReference>
<evidence type="ECO:0000259" key="16">
    <source>
        <dbReference type="Pfam" id="PF04560"/>
    </source>
</evidence>
<dbReference type="SUPFAM" id="SSF64484">
    <property type="entry name" value="beta and beta-prime subunits of DNA dependent RNA-polymerase"/>
    <property type="match status" value="1"/>
</dbReference>
<evidence type="ECO:0000313" key="21">
    <source>
        <dbReference type="EMBL" id="KAA1068034.1"/>
    </source>
</evidence>
<keyword evidence="8" id="KW-0862">Zinc</keyword>
<dbReference type="PANTHER" id="PTHR20856">
    <property type="entry name" value="DNA-DIRECTED RNA POLYMERASE I SUBUNIT 2"/>
    <property type="match status" value="1"/>
</dbReference>
<dbReference type="Pfam" id="PF04565">
    <property type="entry name" value="RNA_pol_Rpb2_3"/>
    <property type="match status" value="1"/>
</dbReference>
<organism evidence="21 22">
    <name type="scientific">Puccinia graminis f. sp. tritici</name>
    <dbReference type="NCBI Taxonomy" id="56615"/>
    <lineage>
        <taxon>Eukaryota</taxon>
        <taxon>Fungi</taxon>
        <taxon>Dikarya</taxon>
        <taxon>Basidiomycota</taxon>
        <taxon>Pucciniomycotina</taxon>
        <taxon>Pucciniomycetes</taxon>
        <taxon>Pucciniales</taxon>
        <taxon>Pucciniaceae</taxon>
        <taxon>Puccinia</taxon>
    </lineage>
</organism>
<dbReference type="Gene3D" id="3.90.1800.10">
    <property type="entry name" value="RNA polymerase alpha subunit dimerisation domain"/>
    <property type="match status" value="1"/>
</dbReference>
<comment type="function">
    <text evidence="13">DNA-dependent RNA polymerase catalyzes the transcription of DNA into RNA using the four ribonucleoside triphosphates as substrates.</text>
</comment>
<feature type="domain" description="DNA-directed RNA polymerase I subunit RPA2" evidence="20">
    <location>
        <begin position="597"/>
        <end position="654"/>
    </location>
</feature>
<keyword evidence="7" id="KW-0863">Zinc-finger</keyword>
<accession>A0A5B0LWR5</accession>
<evidence type="ECO:0000256" key="9">
    <source>
        <dbReference type="ARBA" id="ARBA00023163"/>
    </source>
</evidence>
<dbReference type="Pfam" id="PF04560">
    <property type="entry name" value="RNA_pol_Rpb2_7"/>
    <property type="match status" value="1"/>
</dbReference>
<dbReference type="FunFam" id="3.90.1100.10:FF:000008">
    <property type="entry name" value="DNA-directed RNA polymerase subunit beta"/>
    <property type="match status" value="1"/>
</dbReference>
<dbReference type="Gene3D" id="3.90.1100.10">
    <property type="match status" value="1"/>
</dbReference>
<feature type="region of interest" description="Disordered" evidence="14">
    <location>
        <begin position="1132"/>
        <end position="1153"/>
    </location>
</feature>
<dbReference type="GO" id="GO:0006362">
    <property type="term" value="P:transcription elongation by RNA polymerase I"/>
    <property type="evidence" value="ECO:0007669"/>
    <property type="project" value="UniProtKB-ARBA"/>
</dbReference>
<dbReference type="FunFam" id="2.40.270.10:FF:000011">
    <property type="entry name" value="DNA-directed RNA polymerase subunit beta"/>
    <property type="match status" value="1"/>
</dbReference>
<dbReference type="FunFam" id="3.90.1110.10:FF:000007">
    <property type="entry name" value="DNA-directed RNA polymerase subunit beta"/>
    <property type="match status" value="1"/>
</dbReference>
<dbReference type="FunFam" id="3.90.1070.20:FF:000003">
    <property type="entry name" value="DNA-directed RNA polymerase subunit beta"/>
    <property type="match status" value="1"/>
</dbReference>
<evidence type="ECO:0000256" key="1">
    <source>
        <dbReference type="ARBA" id="ARBA00004604"/>
    </source>
</evidence>
<evidence type="ECO:0000313" key="22">
    <source>
        <dbReference type="Proteomes" id="UP000325313"/>
    </source>
</evidence>
<name>A0A5B0LWR5_PUCGR</name>
<sequence>MSSTQAAADQVPSTSKLDGPPPPSSSFGIIKRENTFRYPSTQGSQNLAIHELIAPHITSFNALFDGPDGSPGLLGLAIADLPSKVVFDSEKQAGDPRDSRNRLEFKITEVMVSNPLAMEKGQGALRDRTYPTEARERLVTYAGKISAKVTWSLNNGPPQNEYRDFGLLPIMVKSEKCNLKQMSPAKLVSHHEESEEMGGYFVVNGNEKIIRCLIVPRRNHVISLIRPSFVNRGNFYTTYATQIRCVRPDQTSQTNTLHYLSNGTITFRFSWRKSEFMVPVVMLLKALIGASDQEIFTNLAQNAFEDTFRTDRIELMLRNFQYYSLPTASACLDFLGSKFKVVLGCPDDWGSEQIGRYLLQRIVLVHLKDPISKYRLLLFMIQKLYALVAGECCADNPDSPQHQEILLPGHLLSSILKERFEEYLGGIQAQITSEVRKSTTGVTFSDNKFVTKAIGKVYSDIGRRVTFFLATGNLVSPTGLDLQQTSGFTIIAEKLNFYRYISHFRCVHRGAFFAELKTTTVRKLLPEAWGFLCPVHTPDGSPCGLLNHFAHKCKILTSAPSVKNIPSLLLSLGMSQPFDTTIHPSKFVSVQLDGEIIGWASSSLCSRMATALRTWKTEGLENIPLELEIGLVPRSKGGQYPGLFLFSTPARMMRPVQLLSNKKTDLVGSFEQVYMDIACSQEEIDPGFSTHVEISPTHVLSLLANLTPFSDFNQSPRNMYQCQMSKQTMGTPSGVIHHRTDNKLYRLQTGQTPIVRPALHDVYQMDHFPNGTNAVVAVISYTGYDMEDAMILNKSAHERGFAHGTVYKSMIVDLSPEGSRTSSEKHFGIGKSFGGSESSAFNRMCDKLDSDGVALVGSRVRSGDPLCAYVDRTTGKTSFEKYKGDEEAFVEEVRMIGGDVPSKECTKIHFKLRVPRSPVIGDKFSSRHGQKGVCSQKWPSIDMPFSESGIQPDVIINPHAFPSRMTIGMFVESLAGKAGAMHGIAQDATPFRFNEQDTPSAYFGEQLRAAGYNYHGNEPMYSGITGKEFEADIYIGLVYYQRLRHMVGDKWQVRTTGKVDKLTRQPVKGRKRGGGIRFGEMERDALLAHGTSFLLQDRLMNCSDYSTAWICKRCGLLSSLGYDTSDDLGLAPTSQHHQAHQAEPKFSSSVKMRGPRGEYCRQCEPDFPLKAAEHALPNTQNGQSLESLSGQLTNHMDVIAIPYVFRYLVAELMAMGIKASASVDKLYRASELGLVDD</sequence>
<evidence type="ECO:0000259" key="18">
    <source>
        <dbReference type="Pfam" id="PF04563"/>
    </source>
</evidence>
<dbReference type="InterPro" id="IPR014724">
    <property type="entry name" value="RNA_pol_RPB2_OB-fold"/>
</dbReference>
<dbReference type="InterPro" id="IPR007641">
    <property type="entry name" value="RNA_pol_Rpb2_7"/>
</dbReference>
<dbReference type="GO" id="GO:0008270">
    <property type="term" value="F:zinc ion binding"/>
    <property type="evidence" value="ECO:0007669"/>
    <property type="project" value="UniProtKB-KW"/>
</dbReference>
<dbReference type="EC" id="2.7.7.6" evidence="13"/>
<evidence type="ECO:0000259" key="17">
    <source>
        <dbReference type="Pfam" id="PF04561"/>
    </source>
</evidence>
<dbReference type="Pfam" id="PF06883">
    <property type="entry name" value="RNA_pol_Rpa2_4"/>
    <property type="match status" value="1"/>
</dbReference>
<dbReference type="GO" id="GO:0005730">
    <property type="term" value="C:nucleolus"/>
    <property type="evidence" value="ECO:0007669"/>
    <property type="project" value="UniProtKB-SubCell"/>
</dbReference>
<keyword evidence="10" id="KW-0539">Nucleus</keyword>
<keyword evidence="4 13" id="KW-0808">Transferase</keyword>
<dbReference type="InterPro" id="IPR015712">
    <property type="entry name" value="DNA-dir_RNA_pol_su2"/>
</dbReference>
<feature type="region of interest" description="Disordered" evidence="14">
    <location>
        <begin position="1"/>
        <end position="29"/>
    </location>
</feature>
<reference evidence="21 22" key="1">
    <citation type="submission" date="2019-05" db="EMBL/GenBank/DDBJ databases">
        <title>Emergence of the Ug99 lineage of the wheat stem rust pathogen through somatic hybridization.</title>
        <authorList>
            <person name="Li F."/>
            <person name="Upadhyaya N.M."/>
            <person name="Sperschneider J."/>
            <person name="Matny O."/>
            <person name="Nguyen-Phuc H."/>
            <person name="Mago R."/>
            <person name="Raley C."/>
            <person name="Miller M.E."/>
            <person name="Silverstein K.A.T."/>
            <person name="Henningsen E."/>
            <person name="Hirsch C.D."/>
            <person name="Visser B."/>
            <person name="Pretorius Z.A."/>
            <person name="Steffenson B.J."/>
            <person name="Schwessinger B."/>
            <person name="Dodds P.N."/>
            <person name="Figueroa M."/>
        </authorList>
    </citation>
    <scope>NUCLEOTIDE SEQUENCE [LARGE SCALE GENOMIC DNA]</scope>
    <source>
        <strain evidence="21 22">Ug99</strain>
    </source>
</reference>
<dbReference type="FunFam" id="2.40.270.10:FF:000006">
    <property type="entry name" value="DNA-directed RNA polymerase subunit beta"/>
    <property type="match status" value="1"/>
</dbReference>
<evidence type="ECO:0000256" key="8">
    <source>
        <dbReference type="ARBA" id="ARBA00022833"/>
    </source>
</evidence>
<dbReference type="Gene3D" id="2.40.50.150">
    <property type="match status" value="1"/>
</dbReference>
<dbReference type="AlphaFoldDB" id="A0A5B0LWR5"/>
<dbReference type="FunFam" id="2.40.50.150:FF:000004">
    <property type="entry name" value="DNA-directed RNA polymerase subunit beta"/>
    <property type="match status" value="1"/>
</dbReference>
<protein>
    <recommendedName>
        <fullName evidence="13">DNA-directed RNA polymerase subunit beta</fullName>
        <ecNumber evidence="13">2.7.7.6</ecNumber>
    </recommendedName>
</protein>
<dbReference type="InterPro" id="IPR007120">
    <property type="entry name" value="DNA-dir_RNAP_su2_dom"/>
</dbReference>
<comment type="catalytic activity">
    <reaction evidence="11">
        <text>RNA(n) + a ribonucleoside 5'-triphosphate = RNA(n+1) + diphosphate</text>
        <dbReference type="Rhea" id="RHEA:21248"/>
        <dbReference type="Rhea" id="RHEA-COMP:14527"/>
        <dbReference type="Rhea" id="RHEA-COMP:17342"/>
        <dbReference type="ChEBI" id="CHEBI:33019"/>
        <dbReference type="ChEBI" id="CHEBI:61557"/>
        <dbReference type="ChEBI" id="CHEBI:140395"/>
        <dbReference type="EC" id="2.7.7.6"/>
    </reaction>
    <physiologicalReaction direction="left-to-right" evidence="11">
        <dbReference type="Rhea" id="RHEA:21249"/>
    </physiologicalReaction>
</comment>
<dbReference type="GO" id="GO:0003677">
    <property type="term" value="F:DNA binding"/>
    <property type="evidence" value="ECO:0007669"/>
    <property type="project" value="InterPro"/>
</dbReference>
<comment type="caution">
    <text evidence="21">The sequence shown here is derived from an EMBL/GenBank/DDBJ whole genome shotgun (WGS) entry which is preliminary data.</text>
</comment>
<evidence type="ECO:0000256" key="2">
    <source>
        <dbReference type="ARBA" id="ARBA00006835"/>
    </source>
</evidence>
<dbReference type="Proteomes" id="UP000325313">
    <property type="component" value="Unassembled WGS sequence"/>
</dbReference>
<evidence type="ECO:0000256" key="12">
    <source>
        <dbReference type="RuleBase" id="RU000434"/>
    </source>
</evidence>
<dbReference type="InterPro" id="IPR007645">
    <property type="entry name" value="RNA_pol_Rpb2_3"/>
</dbReference>
<keyword evidence="6" id="KW-0479">Metal-binding</keyword>